<feature type="domain" description="BHLH" evidence="7">
    <location>
        <begin position="22"/>
        <end position="74"/>
    </location>
</feature>
<keyword evidence="5" id="KW-0539">Nucleus</keyword>
<dbReference type="InterPro" id="IPR011598">
    <property type="entry name" value="bHLH_dom"/>
</dbReference>
<protein>
    <submittedName>
        <fullName evidence="9">DNA-binding protein inhibitor ID-2</fullName>
    </submittedName>
</protein>
<keyword evidence="8" id="KW-1185">Reference proteome</keyword>
<dbReference type="CTD" id="38091"/>
<dbReference type="PANTHER" id="PTHR11723">
    <property type="entry name" value="DNA-BINDING PROTEIN INHIBITOR"/>
    <property type="match status" value="1"/>
</dbReference>
<dbReference type="InterPro" id="IPR036638">
    <property type="entry name" value="HLH_DNA-bd_sf"/>
</dbReference>
<evidence type="ECO:0000256" key="4">
    <source>
        <dbReference type="ARBA" id="ARBA00023163"/>
    </source>
</evidence>
<keyword evidence="4" id="KW-0804">Transcription</keyword>
<dbReference type="Gene3D" id="4.10.280.10">
    <property type="entry name" value="Helix-loop-helix DNA-binding domain"/>
    <property type="match status" value="1"/>
</dbReference>
<dbReference type="GO" id="GO:0032922">
    <property type="term" value="P:circadian regulation of gene expression"/>
    <property type="evidence" value="ECO:0007669"/>
    <property type="project" value="TreeGrafter"/>
</dbReference>
<evidence type="ECO:0000256" key="1">
    <source>
        <dbReference type="ARBA" id="ARBA00004123"/>
    </source>
</evidence>
<evidence type="ECO:0000313" key="9">
    <source>
        <dbReference type="RefSeq" id="XP_015610313.1"/>
    </source>
</evidence>
<feature type="region of interest" description="Disordered" evidence="6">
    <location>
        <begin position="157"/>
        <end position="180"/>
    </location>
</feature>
<accession>A0AAJ7CGG5</accession>
<evidence type="ECO:0000256" key="6">
    <source>
        <dbReference type="SAM" id="MobiDB-lite"/>
    </source>
</evidence>
<dbReference type="SMART" id="SM00353">
    <property type="entry name" value="HLH"/>
    <property type="match status" value="1"/>
</dbReference>
<comment type="subcellular location">
    <subcellularLocation>
        <location evidence="1">Nucleus</location>
    </subcellularLocation>
</comment>
<dbReference type="KEGG" id="ccin:107275067"/>
<dbReference type="GO" id="GO:0046983">
    <property type="term" value="F:protein dimerization activity"/>
    <property type="evidence" value="ECO:0007669"/>
    <property type="project" value="InterPro"/>
</dbReference>
<keyword evidence="3" id="KW-0805">Transcription regulation</keyword>
<dbReference type="GO" id="GO:0030154">
    <property type="term" value="P:cell differentiation"/>
    <property type="evidence" value="ECO:0007669"/>
    <property type="project" value="TreeGrafter"/>
</dbReference>
<dbReference type="GeneID" id="107275067"/>
<evidence type="ECO:0000259" key="7">
    <source>
        <dbReference type="PROSITE" id="PS50888"/>
    </source>
</evidence>
<dbReference type="InterPro" id="IPR026052">
    <property type="entry name" value="DNA-bd_prot-inh"/>
</dbReference>
<organism evidence="8 9">
    <name type="scientific">Cephus cinctus</name>
    <name type="common">Wheat stem sawfly</name>
    <dbReference type="NCBI Taxonomy" id="211228"/>
    <lineage>
        <taxon>Eukaryota</taxon>
        <taxon>Metazoa</taxon>
        <taxon>Ecdysozoa</taxon>
        <taxon>Arthropoda</taxon>
        <taxon>Hexapoda</taxon>
        <taxon>Insecta</taxon>
        <taxon>Pterygota</taxon>
        <taxon>Neoptera</taxon>
        <taxon>Endopterygota</taxon>
        <taxon>Hymenoptera</taxon>
        <taxon>Cephoidea</taxon>
        <taxon>Cephidae</taxon>
        <taxon>Cephus</taxon>
    </lineage>
</organism>
<dbReference type="GO" id="GO:0000122">
    <property type="term" value="P:negative regulation of transcription by RNA polymerase II"/>
    <property type="evidence" value="ECO:0007669"/>
    <property type="project" value="InterPro"/>
</dbReference>
<dbReference type="AlphaFoldDB" id="A0AAJ7CGG5"/>
<reference evidence="9" key="1">
    <citation type="submission" date="2025-08" db="UniProtKB">
        <authorList>
            <consortium name="RefSeq"/>
        </authorList>
    </citation>
    <scope>IDENTIFICATION</scope>
</reference>
<feature type="region of interest" description="Disordered" evidence="6">
    <location>
        <begin position="114"/>
        <end position="144"/>
    </location>
</feature>
<dbReference type="GO" id="GO:0005634">
    <property type="term" value="C:nucleus"/>
    <property type="evidence" value="ECO:0007669"/>
    <property type="project" value="UniProtKB-SubCell"/>
</dbReference>
<dbReference type="PANTHER" id="PTHR11723:SF17">
    <property type="entry name" value="PROTEIN EXTRA-MACROCHAETAE"/>
    <property type="match status" value="1"/>
</dbReference>
<dbReference type="Pfam" id="PF00010">
    <property type="entry name" value="HLH"/>
    <property type="match status" value="1"/>
</dbReference>
<dbReference type="CDD" id="cd19695">
    <property type="entry name" value="bHLH_dnHLH_EMC_like"/>
    <property type="match status" value="1"/>
</dbReference>
<sequence>MKAMVVSPVGGRVPPSRGVLHNGLGINGTRRDLEAEEVAAYLTKLRSLVPDMPRKRKLSKLEVIQRVIEYICDLQSTLEETNVQESTGTSKSSSRQPLQPLLNVAATTVTIGSVTGSPSTVVNNPGTPGSTVNSNNTDSITSRNTKETMATSMRAMPMATSTPTASASTAGSSRSTLVER</sequence>
<evidence type="ECO:0000256" key="5">
    <source>
        <dbReference type="ARBA" id="ARBA00023242"/>
    </source>
</evidence>
<evidence type="ECO:0000256" key="2">
    <source>
        <dbReference type="ARBA" id="ARBA00022491"/>
    </source>
</evidence>
<evidence type="ECO:0000313" key="8">
    <source>
        <dbReference type="Proteomes" id="UP000694920"/>
    </source>
</evidence>
<dbReference type="GO" id="GO:0005737">
    <property type="term" value="C:cytoplasm"/>
    <property type="evidence" value="ECO:0007669"/>
    <property type="project" value="InterPro"/>
</dbReference>
<proteinExistence type="predicted"/>
<dbReference type="PROSITE" id="PS50888">
    <property type="entry name" value="BHLH"/>
    <property type="match status" value="1"/>
</dbReference>
<name>A0AAJ7CGG5_CEPCN</name>
<dbReference type="Proteomes" id="UP000694920">
    <property type="component" value="Unplaced"/>
</dbReference>
<dbReference type="RefSeq" id="XP_015610313.1">
    <property type="nucleotide sequence ID" value="XM_015754827.2"/>
</dbReference>
<dbReference type="SUPFAM" id="SSF47459">
    <property type="entry name" value="HLH, helix-loop-helix DNA-binding domain"/>
    <property type="match status" value="1"/>
</dbReference>
<keyword evidence="2" id="KW-0678">Repressor</keyword>
<evidence type="ECO:0000256" key="3">
    <source>
        <dbReference type="ARBA" id="ARBA00023015"/>
    </source>
</evidence>
<gene>
    <name evidence="9" type="primary">LOC107275067</name>
</gene>